<name>A0A482VE63_ASBVE</name>
<evidence type="ECO:0000256" key="5">
    <source>
        <dbReference type="ARBA" id="ARBA00023180"/>
    </source>
</evidence>
<evidence type="ECO:0000256" key="1">
    <source>
        <dbReference type="ARBA" id="ARBA00004613"/>
    </source>
</evidence>
<dbReference type="EMBL" id="QDEB01110424">
    <property type="protein sequence ID" value="RZB58813.1"/>
    <property type="molecule type" value="Genomic_DNA"/>
</dbReference>
<dbReference type="Gene3D" id="3.40.30.10">
    <property type="entry name" value="Glutaredoxin"/>
    <property type="match status" value="2"/>
</dbReference>
<comment type="subcellular location">
    <subcellularLocation>
        <location evidence="1">Secreted</location>
    </subcellularLocation>
</comment>
<dbReference type="Pfam" id="PF03227">
    <property type="entry name" value="GILT"/>
    <property type="match status" value="2"/>
</dbReference>
<feature type="non-terminal residue" evidence="6">
    <location>
        <position position="1"/>
    </location>
</feature>
<keyword evidence="3" id="KW-0964">Secreted</keyword>
<keyword evidence="7" id="KW-1185">Reference proteome</keyword>
<comment type="similarity">
    <text evidence="2">Belongs to the GILT family.</text>
</comment>
<dbReference type="InterPro" id="IPR004911">
    <property type="entry name" value="Interferon-induced_GILT"/>
</dbReference>
<dbReference type="PANTHER" id="PTHR13234">
    <property type="entry name" value="GAMMA-INTERFERON INDUCIBLE LYSOSOMAL THIOL REDUCTASE GILT"/>
    <property type="match status" value="1"/>
</dbReference>
<dbReference type="PANTHER" id="PTHR13234:SF8">
    <property type="entry name" value="GAMMA-INTERFERON-INDUCIBLE LYSOSOMAL THIOL REDUCTASE"/>
    <property type="match status" value="1"/>
</dbReference>
<evidence type="ECO:0000256" key="3">
    <source>
        <dbReference type="ARBA" id="ARBA00022525"/>
    </source>
</evidence>
<accession>A0A482VE63</accession>
<protein>
    <submittedName>
        <fullName evidence="6">Gamma-interferon-inducible lysosomal thiol reductase-like</fullName>
    </submittedName>
</protein>
<dbReference type="Proteomes" id="UP000292052">
    <property type="component" value="Unassembled WGS sequence"/>
</dbReference>
<dbReference type="AlphaFoldDB" id="A0A482VE63"/>
<dbReference type="GO" id="GO:0016671">
    <property type="term" value="F:oxidoreductase activity, acting on a sulfur group of donors, disulfide as acceptor"/>
    <property type="evidence" value="ECO:0007669"/>
    <property type="project" value="InterPro"/>
</dbReference>
<proteinExistence type="inferred from homology"/>
<evidence type="ECO:0000256" key="2">
    <source>
        <dbReference type="ARBA" id="ARBA00005679"/>
    </source>
</evidence>
<comment type="caution">
    <text evidence="6">The sequence shown here is derived from an EMBL/GenBank/DDBJ whole genome shotgun (WGS) entry which is preliminary data.</text>
</comment>
<evidence type="ECO:0000256" key="4">
    <source>
        <dbReference type="ARBA" id="ARBA00022729"/>
    </source>
</evidence>
<dbReference type="STRING" id="1661398.A0A482VE63"/>
<keyword evidence="5" id="KW-0325">Glycoprotein</keyword>
<gene>
    <name evidence="6" type="ORF">BDFB_007995</name>
</gene>
<dbReference type="OrthoDB" id="958254at2759"/>
<evidence type="ECO:0000313" key="6">
    <source>
        <dbReference type="EMBL" id="RZB58813.1"/>
    </source>
</evidence>
<sequence length="353" mass="40055">KCVKVSIYYEALCADSTRFIARQLYPNYSKLKNYMQLELIPYGKATHNFFDKKWHFECQHGRDECKGNKYQSCALAQNNGEEKDISFVHCVMRERNPSDVRKMENCAKRLNINWDKISTCARTNQGDNLLARNGNKTNNLEPNISFVPTVVYNDQFDEHLQDLSLTDFSSSLNVSLYYEVLCPDSIRFVTEQLYPGYQKIGDYLNLEYIPFGFAEATNDGEKWNFTCQHGPEECYGNKVQSCAIELNSGNAVTEFVNCALADDASSDVFLEWCANYVGISWSDIKTCVDSGLGDELLVKNGDRTEAVTPAISYIPTIIFNGVYDDTLQYQGEHYFLSTACQLLSPKPDNCASV</sequence>
<organism evidence="6 7">
    <name type="scientific">Asbolus verrucosus</name>
    <name type="common">Desert ironclad beetle</name>
    <dbReference type="NCBI Taxonomy" id="1661398"/>
    <lineage>
        <taxon>Eukaryota</taxon>
        <taxon>Metazoa</taxon>
        <taxon>Ecdysozoa</taxon>
        <taxon>Arthropoda</taxon>
        <taxon>Hexapoda</taxon>
        <taxon>Insecta</taxon>
        <taxon>Pterygota</taxon>
        <taxon>Neoptera</taxon>
        <taxon>Endopterygota</taxon>
        <taxon>Coleoptera</taxon>
        <taxon>Polyphaga</taxon>
        <taxon>Cucujiformia</taxon>
        <taxon>Tenebrionidae</taxon>
        <taxon>Pimeliinae</taxon>
        <taxon>Asbolus</taxon>
    </lineage>
</organism>
<keyword evidence="4" id="KW-0732">Signal</keyword>
<evidence type="ECO:0000313" key="7">
    <source>
        <dbReference type="Proteomes" id="UP000292052"/>
    </source>
</evidence>
<dbReference type="GO" id="GO:0005576">
    <property type="term" value="C:extracellular region"/>
    <property type="evidence" value="ECO:0007669"/>
    <property type="project" value="UniProtKB-SubCell"/>
</dbReference>
<reference evidence="6 7" key="1">
    <citation type="submission" date="2017-03" db="EMBL/GenBank/DDBJ databases">
        <title>Genome of the blue death feigning beetle - Asbolus verrucosus.</title>
        <authorList>
            <person name="Rider S.D."/>
        </authorList>
    </citation>
    <scope>NUCLEOTIDE SEQUENCE [LARGE SCALE GENOMIC DNA]</scope>
    <source>
        <strain evidence="6">Butters</strain>
        <tissue evidence="6">Head and leg muscle</tissue>
    </source>
</reference>